<dbReference type="PANTHER" id="PTHR42852">
    <property type="entry name" value="THIOL:DISULFIDE INTERCHANGE PROTEIN DSBE"/>
    <property type="match status" value="1"/>
</dbReference>
<dbReference type="AlphaFoldDB" id="A0A3B0Y7L8"/>
<evidence type="ECO:0000313" key="2">
    <source>
        <dbReference type="EMBL" id="VAW76765.1"/>
    </source>
</evidence>
<protein>
    <submittedName>
        <fullName evidence="2">Thiol:disulfide oxidoreductase related to ResA</fullName>
    </submittedName>
</protein>
<dbReference type="InterPro" id="IPR013766">
    <property type="entry name" value="Thioredoxin_domain"/>
</dbReference>
<sequence length="162" mass="17647">MRALIFTVSLLLSSALFAEPVEYSLPDLDGKIHSLSDYEGKWVIVNYWATWCPPCLEEIPDLIEFHEKHRKLGGDVVVLGVNLEDISKEQLADFVEGQMMTYPVLLSESLPATPLGPIPGLPTTYIIAPDGSPVARQVGPVTGKQLDDYINAKKAKAAAAAK</sequence>
<name>A0A3B0Y7L8_9ZZZZ</name>
<dbReference type="InterPro" id="IPR036249">
    <property type="entry name" value="Thioredoxin-like_sf"/>
</dbReference>
<feature type="domain" description="Thioredoxin" evidence="1">
    <location>
        <begin position="14"/>
        <end position="155"/>
    </location>
</feature>
<accession>A0A3B0Y7L8</accession>
<dbReference type="Pfam" id="PF00578">
    <property type="entry name" value="AhpC-TSA"/>
    <property type="match status" value="1"/>
</dbReference>
<dbReference type="InterPro" id="IPR000866">
    <property type="entry name" value="AhpC/TSA"/>
</dbReference>
<dbReference type="EMBL" id="UOFN01000067">
    <property type="protein sequence ID" value="VAW76765.1"/>
    <property type="molecule type" value="Genomic_DNA"/>
</dbReference>
<gene>
    <name evidence="2" type="ORF">MNBD_GAMMA15-50</name>
</gene>
<dbReference type="PROSITE" id="PS00194">
    <property type="entry name" value="THIOREDOXIN_1"/>
    <property type="match status" value="1"/>
</dbReference>
<evidence type="ECO:0000259" key="1">
    <source>
        <dbReference type="PROSITE" id="PS51352"/>
    </source>
</evidence>
<dbReference type="CDD" id="cd02966">
    <property type="entry name" value="TlpA_like_family"/>
    <property type="match status" value="1"/>
</dbReference>
<dbReference type="GO" id="GO:0016491">
    <property type="term" value="F:oxidoreductase activity"/>
    <property type="evidence" value="ECO:0007669"/>
    <property type="project" value="InterPro"/>
</dbReference>
<dbReference type="PROSITE" id="PS51352">
    <property type="entry name" value="THIOREDOXIN_2"/>
    <property type="match status" value="1"/>
</dbReference>
<dbReference type="SUPFAM" id="SSF52833">
    <property type="entry name" value="Thioredoxin-like"/>
    <property type="match status" value="1"/>
</dbReference>
<dbReference type="GO" id="GO:0016209">
    <property type="term" value="F:antioxidant activity"/>
    <property type="evidence" value="ECO:0007669"/>
    <property type="project" value="InterPro"/>
</dbReference>
<dbReference type="Gene3D" id="3.40.30.10">
    <property type="entry name" value="Glutaredoxin"/>
    <property type="match status" value="1"/>
</dbReference>
<dbReference type="PANTHER" id="PTHR42852:SF18">
    <property type="entry name" value="CHROMOSOME UNDETERMINED SCAFFOLD_47, WHOLE GENOME SHOTGUN SEQUENCE"/>
    <property type="match status" value="1"/>
</dbReference>
<dbReference type="InterPro" id="IPR050553">
    <property type="entry name" value="Thioredoxin_ResA/DsbE_sf"/>
</dbReference>
<organism evidence="2">
    <name type="scientific">hydrothermal vent metagenome</name>
    <dbReference type="NCBI Taxonomy" id="652676"/>
    <lineage>
        <taxon>unclassified sequences</taxon>
        <taxon>metagenomes</taxon>
        <taxon>ecological metagenomes</taxon>
    </lineage>
</organism>
<proteinExistence type="predicted"/>
<reference evidence="2" key="1">
    <citation type="submission" date="2018-06" db="EMBL/GenBank/DDBJ databases">
        <authorList>
            <person name="Zhirakovskaya E."/>
        </authorList>
    </citation>
    <scope>NUCLEOTIDE SEQUENCE</scope>
</reference>
<dbReference type="InterPro" id="IPR017937">
    <property type="entry name" value="Thioredoxin_CS"/>
</dbReference>